<keyword evidence="5" id="KW-0239">DNA-directed DNA polymerase</keyword>
<dbReference type="Gene3D" id="1.20.272.10">
    <property type="match status" value="1"/>
</dbReference>
<dbReference type="InterPro" id="IPR005790">
    <property type="entry name" value="DNA_polIII_delta"/>
</dbReference>
<protein>
    <recommendedName>
        <fullName evidence="1">DNA-directed DNA polymerase</fullName>
        <ecNumber evidence="1">2.7.7.7</ecNumber>
    </recommendedName>
</protein>
<dbReference type="EMBL" id="JBBMFA010000061">
    <property type="protein sequence ID" value="MEQ2519639.1"/>
    <property type="molecule type" value="Genomic_DNA"/>
</dbReference>
<sequence>MALNEQEFQKILNSLERYAVFYYYSTEEYLARSYASRTLTALARETDAEVTRIDGPAPSIGEAVAAAGTISLFGTKRVVELAQVEPSAMNDADVDALCDLFATMENAVIVLCTVFKDDKAKQTKKAKKLLDAAGRFGIAAEILKPGVQDAKRFIQQKAQEMETELEPGADTDLLERCGADLFLLENEVSKLAAASGYTRITRELVSAMGTQNIEADVFEMVRYVTAKNKPRAFQKLNQLLELQNEPIAIAAALAGSFIDMYRVKCGAASRKNYAAVHKDFHYRGSDYRLRKSGETASRYTLHQLASILELLERLDASLKSSAADKNVLLQTALCEIMQVGDGRS</sequence>
<evidence type="ECO:0000313" key="10">
    <source>
        <dbReference type="Proteomes" id="UP001477672"/>
    </source>
</evidence>
<gene>
    <name evidence="9" type="primary">holA</name>
    <name evidence="9" type="ORF">WMO24_04230</name>
</gene>
<evidence type="ECO:0000256" key="4">
    <source>
        <dbReference type="ARBA" id="ARBA00022705"/>
    </source>
</evidence>
<proteinExistence type="inferred from homology"/>
<evidence type="ECO:0000256" key="3">
    <source>
        <dbReference type="ARBA" id="ARBA00022695"/>
    </source>
</evidence>
<dbReference type="PANTHER" id="PTHR34388">
    <property type="entry name" value="DNA POLYMERASE III SUBUNIT DELTA"/>
    <property type="match status" value="1"/>
</dbReference>
<evidence type="ECO:0000256" key="6">
    <source>
        <dbReference type="ARBA" id="ARBA00034754"/>
    </source>
</evidence>
<feature type="domain" description="DNA polymerase III delta subunit-like C-terminal" evidence="8">
    <location>
        <begin position="214"/>
        <end position="335"/>
    </location>
</feature>
<dbReference type="Pfam" id="PF21694">
    <property type="entry name" value="DNA_pol3_delta_C"/>
    <property type="match status" value="1"/>
</dbReference>
<dbReference type="NCBIfam" id="TIGR01128">
    <property type="entry name" value="holA"/>
    <property type="match status" value="1"/>
</dbReference>
<dbReference type="InterPro" id="IPR008921">
    <property type="entry name" value="DNA_pol3_clamp-load_cplx_C"/>
</dbReference>
<comment type="catalytic activity">
    <reaction evidence="7">
        <text>DNA(n) + a 2'-deoxyribonucleoside 5'-triphosphate = DNA(n+1) + diphosphate</text>
        <dbReference type="Rhea" id="RHEA:22508"/>
        <dbReference type="Rhea" id="RHEA-COMP:17339"/>
        <dbReference type="Rhea" id="RHEA-COMP:17340"/>
        <dbReference type="ChEBI" id="CHEBI:33019"/>
        <dbReference type="ChEBI" id="CHEBI:61560"/>
        <dbReference type="ChEBI" id="CHEBI:173112"/>
        <dbReference type="EC" id="2.7.7.7"/>
    </reaction>
</comment>
<dbReference type="Gene3D" id="3.40.50.300">
    <property type="entry name" value="P-loop containing nucleotide triphosphate hydrolases"/>
    <property type="match status" value="1"/>
</dbReference>
<evidence type="ECO:0000313" key="9">
    <source>
        <dbReference type="EMBL" id="MEQ2519639.1"/>
    </source>
</evidence>
<organism evidence="9 10">
    <name type="scientific">Ruthenibacterium intestinale</name>
    <dbReference type="NCBI Taxonomy" id="3133163"/>
    <lineage>
        <taxon>Bacteria</taxon>
        <taxon>Bacillati</taxon>
        <taxon>Bacillota</taxon>
        <taxon>Clostridia</taxon>
        <taxon>Eubacteriales</taxon>
        <taxon>Oscillospiraceae</taxon>
        <taxon>Ruthenibacterium</taxon>
    </lineage>
</organism>
<dbReference type="RefSeq" id="WP_349215073.1">
    <property type="nucleotide sequence ID" value="NZ_JBBMFA010000061.1"/>
</dbReference>
<comment type="caution">
    <text evidence="9">The sequence shown here is derived from an EMBL/GenBank/DDBJ whole genome shotgun (WGS) entry which is preliminary data.</text>
</comment>
<evidence type="ECO:0000256" key="2">
    <source>
        <dbReference type="ARBA" id="ARBA00022679"/>
    </source>
</evidence>
<keyword evidence="4" id="KW-0235">DNA replication</keyword>
<dbReference type="Proteomes" id="UP001477672">
    <property type="component" value="Unassembled WGS sequence"/>
</dbReference>
<comment type="similarity">
    <text evidence="6">Belongs to the DNA polymerase HolA subunit family.</text>
</comment>
<evidence type="ECO:0000256" key="5">
    <source>
        <dbReference type="ARBA" id="ARBA00022932"/>
    </source>
</evidence>
<dbReference type="PANTHER" id="PTHR34388:SF1">
    <property type="entry name" value="DNA POLYMERASE III SUBUNIT DELTA"/>
    <property type="match status" value="1"/>
</dbReference>
<evidence type="ECO:0000256" key="7">
    <source>
        <dbReference type="ARBA" id="ARBA00049244"/>
    </source>
</evidence>
<reference evidence="9 10" key="1">
    <citation type="submission" date="2024-03" db="EMBL/GenBank/DDBJ databases">
        <title>Human intestinal bacterial collection.</title>
        <authorList>
            <person name="Pauvert C."/>
            <person name="Hitch T.C.A."/>
            <person name="Clavel T."/>
        </authorList>
    </citation>
    <scope>NUCLEOTIDE SEQUENCE [LARGE SCALE GENOMIC DNA]</scope>
    <source>
        <strain evidence="9 10">CLA-JM-H11</strain>
    </source>
</reference>
<keyword evidence="2 9" id="KW-0808">Transferase</keyword>
<dbReference type="SUPFAM" id="SSF48019">
    <property type="entry name" value="post-AAA+ oligomerization domain-like"/>
    <property type="match status" value="1"/>
</dbReference>
<keyword evidence="3 9" id="KW-0548">Nucleotidyltransferase</keyword>
<name>A0ABV1GCS3_9FIRM</name>
<evidence type="ECO:0000259" key="8">
    <source>
        <dbReference type="Pfam" id="PF21694"/>
    </source>
</evidence>
<dbReference type="GO" id="GO:0003887">
    <property type="term" value="F:DNA-directed DNA polymerase activity"/>
    <property type="evidence" value="ECO:0007669"/>
    <property type="project" value="UniProtKB-EC"/>
</dbReference>
<dbReference type="InterPro" id="IPR048466">
    <property type="entry name" value="DNA_pol3_delta-like_C"/>
</dbReference>
<dbReference type="SUPFAM" id="SSF52540">
    <property type="entry name" value="P-loop containing nucleoside triphosphate hydrolases"/>
    <property type="match status" value="1"/>
</dbReference>
<accession>A0ABV1GCS3</accession>
<keyword evidence="10" id="KW-1185">Reference proteome</keyword>
<dbReference type="EC" id="2.7.7.7" evidence="1"/>
<evidence type="ECO:0000256" key="1">
    <source>
        <dbReference type="ARBA" id="ARBA00012417"/>
    </source>
</evidence>
<dbReference type="InterPro" id="IPR027417">
    <property type="entry name" value="P-loop_NTPase"/>
</dbReference>
<dbReference type="Gene3D" id="1.10.8.60">
    <property type="match status" value="1"/>
</dbReference>